<keyword evidence="2" id="KW-1185">Reference proteome</keyword>
<gene>
    <name evidence="1" type="ORF">L873DRAFT_1795059</name>
</gene>
<reference evidence="1 2" key="1">
    <citation type="journal article" date="2018" name="Nat. Ecol. Evol.">
        <title>Pezizomycetes genomes reveal the molecular basis of ectomycorrhizal truffle lifestyle.</title>
        <authorList>
            <person name="Murat C."/>
            <person name="Payen T."/>
            <person name="Noel B."/>
            <person name="Kuo A."/>
            <person name="Morin E."/>
            <person name="Chen J."/>
            <person name="Kohler A."/>
            <person name="Krizsan K."/>
            <person name="Balestrini R."/>
            <person name="Da Silva C."/>
            <person name="Montanini B."/>
            <person name="Hainaut M."/>
            <person name="Levati E."/>
            <person name="Barry K.W."/>
            <person name="Belfiori B."/>
            <person name="Cichocki N."/>
            <person name="Clum A."/>
            <person name="Dockter R.B."/>
            <person name="Fauchery L."/>
            <person name="Guy J."/>
            <person name="Iotti M."/>
            <person name="Le Tacon F."/>
            <person name="Lindquist E.A."/>
            <person name="Lipzen A."/>
            <person name="Malagnac F."/>
            <person name="Mello A."/>
            <person name="Molinier V."/>
            <person name="Miyauchi S."/>
            <person name="Poulain J."/>
            <person name="Riccioni C."/>
            <person name="Rubini A."/>
            <person name="Sitrit Y."/>
            <person name="Splivallo R."/>
            <person name="Traeger S."/>
            <person name="Wang M."/>
            <person name="Zifcakova L."/>
            <person name="Wipf D."/>
            <person name="Zambonelli A."/>
            <person name="Paolocci F."/>
            <person name="Nowrousian M."/>
            <person name="Ottonello S."/>
            <person name="Baldrian P."/>
            <person name="Spatafora J.W."/>
            <person name="Henrissat B."/>
            <person name="Nagy L.G."/>
            <person name="Aury J.M."/>
            <person name="Wincker P."/>
            <person name="Grigoriev I.V."/>
            <person name="Bonfante P."/>
            <person name="Martin F.M."/>
        </authorList>
    </citation>
    <scope>NUCLEOTIDE SEQUENCE [LARGE SCALE GENOMIC DNA]</scope>
    <source>
        <strain evidence="1 2">120613-1</strain>
    </source>
</reference>
<evidence type="ECO:0008006" key="3">
    <source>
        <dbReference type="Google" id="ProtNLM"/>
    </source>
</evidence>
<accession>A0A3N4J212</accession>
<evidence type="ECO:0000313" key="2">
    <source>
        <dbReference type="Proteomes" id="UP000276215"/>
    </source>
</evidence>
<dbReference type="OrthoDB" id="4349822at2759"/>
<dbReference type="AlphaFoldDB" id="A0A3N4J212"/>
<dbReference type="InterPro" id="IPR036397">
    <property type="entry name" value="RNaseH_sf"/>
</dbReference>
<dbReference type="EMBL" id="ML120504">
    <property type="protein sequence ID" value="RPA91108.1"/>
    <property type="molecule type" value="Genomic_DNA"/>
</dbReference>
<name>A0A3N4J212_9PEZI</name>
<proteinExistence type="predicted"/>
<dbReference type="GO" id="GO:0003676">
    <property type="term" value="F:nucleic acid binding"/>
    <property type="evidence" value="ECO:0007669"/>
    <property type="project" value="InterPro"/>
</dbReference>
<evidence type="ECO:0000313" key="1">
    <source>
        <dbReference type="EMBL" id="RPA91108.1"/>
    </source>
</evidence>
<dbReference type="Proteomes" id="UP000276215">
    <property type="component" value="Unassembled WGS sequence"/>
</dbReference>
<organism evidence="1 2">
    <name type="scientific">Choiromyces venosus 120613-1</name>
    <dbReference type="NCBI Taxonomy" id="1336337"/>
    <lineage>
        <taxon>Eukaryota</taxon>
        <taxon>Fungi</taxon>
        <taxon>Dikarya</taxon>
        <taxon>Ascomycota</taxon>
        <taxon>Pezizomycotina</taxon>
        <taxon>Pezizomycetes</taxon>
        <taxon>Pezizales</taxon>
        <taxon>Tuberaceae</taxon>
        <taxon>Choiromyces</taxon>
    </lineage>
</organism>
<dbReference type="STRING" id="1336337.A0A3N4J212"/>
<protein>
    <recommendedName>
        <fullName evidence="3">Tc1-like transposase DDE domain-containing protein</fullName>
    </recommendedName>
</protein>
<dbReference type="Gene3D" id="3.30.420.10">
    <property type="entry name" value="Ribonuclease H-like superfamily/Ribonuclease H"/>
    <property type="match status" value="1"/>
</dbReference>
<sequence>MSKAVCQQRLHWTYEDWKRVVWTDESTFSTAEFGHRPWVTWKADEEYHPDCIDEVWESGQESRMVWGAFCGTTKSDLVFIPGKVKVDAVTYVETIMEPYLVPLWHMYCEEYGWTNVIENGAPGHKAQSPDLNLIEALWMNIETELGETWGRISDISILQETLSRLWEAIPAERLDSLIRSMPERLQVVINAEGGATCY</sequence>